<dbReference type="CDD" id="cd16329">
    <property type="entry name" value="LolA_like"/>
    <property type="match status" value="1"/>
</dbReference>
<keyword evidence="1" id="KW-0732">Signal</keyword>
<feature type="signal peptide" evidence="1">
    <location>
        <begin position="1"/>
        <end position="25"/>
    </location>
</feature>
<comment type="caution">
    <text evidence="2">The sequence shown here is derived from an EMBL/GenBank/DDBJ whole genome shotgun (WGS) entry which is preliminary data.</text>
</comment>
<reference evidence="2 3" key="1">
    <citation type="submission" date="2024-03" db="EMBL/GenBank/DDBJ databases">
        <title>Novel species of the genus Variovorax.</title>
        <authorList>
            <person name="Liu Q."/>
            <person name="Xin Y.-H."/>
        </authorList>
    </citation>
    <scope>NUCLEOTIDE SEQUENCE [LARGE SCALE GENOMIC DNA]</scope>
    <source>
        <strain evidence="2 3">KACC 18501</strain>
    </source>
</reference>
<dbReference type="Proteomes" id="UP001363010">
    <property type="component" value="Unassembled WGS sequence"/>
</dbReference>
<keyword evidence="3" id="KW-1185">Reference proteome</keyword>
<dbReference type="Gene3D" id="2.50.20.10">
    <property type="entry name" value="Lipoprotein localisation LolA/LolB/LppX"/>
    <property type="match status" value="1"/>
</dbReference>
<evidence type="ECO:0000313" key="3">
    <source>
        <dbReference type="Proteomes" id="UP001363010"/>
    </source>
</evidence>
<evidence type="ECO:0000256" key="1">
    <source>
        <dbReference type="SAM" id="SignalP"/>
    </source>
</evidence>
<gene>
    <name evidence="2" type="ORF">WKW80_06015</name>
</gene>
<protein>
    <submittedName>
        <fullName evidence="2">DUF1329 domain-containing protein</fullName>
    </submittedName>
</protein>
<dbReference type="InterPro" id="IPR010752">
    <property type="entry name" value="DUF1329"/>
</dbReference>
<organism evidence="2 3">
    <name type="scientific">Variovorax humicola</name>
    <dbReference type="NCBI Taxonomy" id="1769758"/>
    <lineage>
        <taxon>Bacteria</taxon>
        <taxon>Pseudomonadati</taxon>
        <taxon>Pseudomonadota</taxon>
        <taxon>Betaproteobacteria</taxon>
        <taxon>Burkholderiales</taxon>
        <taxon>Comamonadaceae</taxon>
        <taxon>Variovorax</taxon>
    </lineage>
</organism>
<dbReference type="RefSeq" id="WP_340362631.1">
    <property type="nucleotide sequence ID" value="NZ_JBBKZV010000002.1"/>
</dbReference>
<dbReference type="Pfam" id="PF07044">
    <property type="entry name" value="DUF1329"/>
    <property type="match status" value="1"/>
</dbReference>
<name>A0ABU8VUU9_9BURK</name>
<accession>A0ABU8VUU9</accession>
<dbReference type="EMBL" id="JBBKZV010000002">
    <property type="protein sequence ID" value="MEJ8821590.1"/>
    <property type="molecule type" value="Genomic_DNA"/>
</dbReference>
<feature type="chain" id="PRO_5045806054" evidence="1">
    <location>
        <begin position="26"/>
        <end position="457"/>
    </location>
</feature>
<proteinExistence type="predicted"/>
<evidence type="ECO:0000313" key="2">
    <source>
        <dbReference type="EMBL" id="MEJ8821590.1"/>
    </source>
</evidence>
<sequence length="457" mass="50329">MNTLSKTGTLWAGAVLALASHCALAAVAPEEAKKLGTTLTPTGAERAGNADKSIPEYTGGLTAPPAGYEKGSGIRPDPFAADKPLYAITQQNMAQYDAKLTAGTRELLKKYPTMRVDVYPSHRSMAFPKYVLDNSVKNATSVKTTDDGLALEGTFAGIPFPIPKTGNEVMWNHLLRYTGQSYYTQYDSINVDSTGKAVLATTGQIYMDYPYYDPKRSRPSADSDIYFRTKIAYTAPARRAGEALLGQDYINPMKNGRRAWQYLPGQRRVKLAPDIAYDTPNPGSAGASTYDDAWIFNGAMDRYDFKLVGKQEMLVPYNTFKLLYAKDPYAATTPNHIHPDFVRWEAHRLWVVEATLKADKRHIYAKRTFYIDEDSWIAVASDQYDARGQLYRAGFAYTNPSYDVPAPASIGQSIHDFTTGGYNMTGLMGAYNVGVKYTEPQSANAWSADALAGSGVR</sequence>